<sequence length="769" mass="86258">MQVKRGSWESRRDCSSAMRFIMRLVRRQRLSWIWKQQGSETEFKENCESEEKEMARDIGTYITKMSWGSHKVEETLERKEHDYGSLTFSTSSLLPPAVRVLYWSSSQQSSCRPAQALVLHFGSVPSSSSLAFCEHFCRHRDEVLLREEASSARVLEDENGACGRRCSSAGSCGRRCSSVGSCGRKVKGSSAGASGRIPSSVGSIFYSRKNLPNFFHRIHFAIMVRTRGLRRVVGTGRGRDLSQDVPEDVPRRRRPTASARRQRVTQRVEDVPQLAKDVPHASDGSPERTGAADGAEIDRLASDGIVDDDEGFPGGPRDPSILIGFADHERPDLKLVSHGRKVDKFGRPAAEIEGMIAATGLDPLIRCFVITTDPGLISAFVERWHRETSSFHLPVGEVTITLDDVLSLLHIPITGALHSFEPLVTSVAIALLTKLLEVTTDEATAKTRQAGGPHVRLSWLRDMYQSRCRARQWGAAARTYLLHLVGCTLFANKSATHVHVVHLQEFRDLGLAGAFSWGAAALVHLYDQLNEASQAPTRQMAGYISLLQCWIYEHFPSVHRCVVDDGYAEASPRACRCLTVTDVCWMPYDEHRGVRGYDLISSYTGQVRWGPIIVYIRPEWVVRQMGYIQTVPPSPVRDSLTGTDIDDRWVHFLDHVAPTGELCVVPGQVAPDYMEWFFQISHPFVTPKEDTTEPRPTPPPPTHDDDFVRSPYAFCVDCTTCVRMGRIAEHLERVINLRMVTAETDLYDIMDLFLRIARDDNPDDSLRPR</sequence>
<reference evidence="3 4" key="1">
    <citation type="submission" date="2018-09" db="EMBL/GenBank/DDBJ databases">
        <title>A high-quality reference genome of wild soybean provides a powerful tool to mine soybean genomes.</title>
        <authorList>
            <person name="Xie M."/>
            <person name="Chung C.Y.L."/>
            <person name="Li M.-W."/>
            <person name="Wong F.-L."/>
            <person name="Chan T.-F."/>
            <person name="Lam H.-M."/>
        </authorList>
    </citation>
    <scope>NUCLEOTIDE SEQUENCE [LARGE SCALE GENOMIC DNA]</scope>
    <source>
        <strain evidence="4">cv. W05</strain>
        <tissue evidence="3">Hypocotyl of etiolated seedlings</tissue>
    </source>
</reference>
<evidence type="ECO:0000313" key="4">
    <source>
        <dbReference type="Proteomes" id="UP000289340"/>
    </source>
</evidence>
<feature type="domain" description="Aminotransferase-like plant mobile" evidence="2">
    <location>
        <begin position="366"/>
        <end position="577"/>
    </location>
</feature>
<protein>
    <submittedName>
        <fullName evidence="3">Protein MAIN-LIKE 2</fullName>
    </submittedName>
</protein>
<dbReference type="Pfam" id="PF10536">
    <property type="entry name" value="PMD"/>
    <property type="match status" value="1"/>
</dbReference>
<evidence type="ECO:0000259" key="2">
    <source>
        <dbReference type="Pfam" id="PF10536"/>
    </source>
</evidence>
<dbReference type="InterPro" id="IPR044824">
    <property type="entry name" value="MAIN-like"/>
</dbReference>
<accession>A0A445M0R5</accession>
<feature type="compositionally biased region" description="Basic residues" evidence="1">
    <location>
        <begin position="251"/>
        <end position="264"/>
    </location>
</feature>
<dbReference type="GO" id="GO:0010073">
    <property type="term" value="P:meristem maintenance"/>
    <property type="evidence" value="ECO:0007669"/>
    <property type="project" value="InterPro"/>
</dbReference>
<dbReference type="PANTHER" id="PTHR46033:SF8">
    <property type="entry name" value="PROTEIN MAINTENANCE OF MERISTEMS-LIKE"/>
    <property type="match status" value="1"/>
</dbReference>
<keyword evidence="4" id="KW-1185">Reference proteome</keyword>
<gene>
    <name evidence="3" type="ORF">D0Y65_000961</name>
</gene>
<feature type="region of interest" description="Disordered" evidence="1">
    <location>
        <begin position="235"/>
        <end position="297"/>
    </location>
</feature>
<dbReference type="InterPro" id="IPR019557">
    <property type="entry name" value="AminoTfrase-like_pln_mobile"/>
</dbReference>
<dbReference type="EMBL" id="QZWG01000001">
    <property type="protein sequence ID" value="RZC29177.1"/>
    <property type="molecule type" value="Genomic_DNA"/>
</dbReference>
<organism evidence="3 4">
    <name type="scientific">Glycine soja</name>
    <name type="common">Wild soybean</name>
    <dbReference type="NCBI Taxonomy" id="3848"/>
    <lineage>
        <taxon>Eukaryota</taxon>
        <taxon>Viridiplantae</taxon>
        <taxon>Streptophyta</taxon>
        <taxon>Embryophyta</taxon>
        <taxon>Tracheophyta</taxon>
        <taxon>Spermatophyta</taxon>
        <taxon>Magnoliopsida</taxon>
        <taxon>eudicotyledons</taxon>
        <taxon>Gunneridae</taxon>
        <taxon>Pentapetalae</taxon>
        <taxon>rosids</taxon>
        <taxon>fabids</taxon>
        <taxon>Fabales</taxon>
        <taxon>Fabaceae</taxon>
        <taxon>Papilionoideae</taxon>
        <taxon>50 kb inversion clade</taxon>
        <taxon>NPAAA clade</taxon>
        <taxon>indigoferoid/millettioid clade</taxon>
        <taxon>Phaseoleae</taxon>
        <taxon>Glycine</taxon>
        <taxon>Glycine subgen. Soja</taxon>
    </lineage>
</organism>
<evidence type="ECO:0000256" key="1">
    <source>
        <dbReference type="SAM" id="MobiDB-lite"/>
    </source>
</evidence>
<comment type="caution">
    <text evidence="3">The sequence shown here is derived from an EMBL/GenBank/DDBJ whole genome shotgun (WGS) entry which is preliminary data.</text>
</comment>
<name>A0A445M0R5_GLYSO</name>
<dbReference type="Proteomes" id="UP000289340">
    <property type="component" value="Chromosome 1"/>
</dbReference>
<evidence type="ECO:0000313" key="3">
    <source>
        <dbReference type="EMBL" id="RZC29177.1"/>
    </source>
</evidence>
<dbReference type="AlphaFoldDB" id="A0A445M0R5"/>
<proteinExistence type="predicted"/>
<dbReference type="PANTHER" id="PTHR46033">
    <property type="entry name" value="PROTEIN MAIN-LIKE 2"/>
    <property type="match status" value="1"/>
</dbReference>